<keyword evidence="3" id="KW-0687">Ribonucleoprotein</keyword>
<evidence type="ECO:0000256" key="1">
    <source>
        <dbReference type="SAM" id="Phobius"/>
    </source>
</evidence>
<evidence type="ECO:0000313" key="3">
    <source>
        <dbReference type="EMBL" id="MFC0866158.1"/>
    </source>
</evidence>
<dbReference type="SUPFAM" id="SSF54736">
    <property type="entry name" value="ClpS-like"/>
    <property type="match status" value="1"/>
</dbReference>
<proteinExistence type="predicted"/>
<keyword evidence="3" id="KW-0689">Ribosomal protein</keyword>
<protein>
    <submittedName>
        <fullName evidence="3">Ribosomal protein L7/L12</fullName>
    </submittedName>
</protein>
<sequence>MVGLGVVEVLFLLLGGLVIVAVIFVIFVAVRAGARPGGQLAWRTPGLLPPIPAHVQQEVRELWAAGRKIEAIKLVRERTGLGLKEAKMITETLGAGQAVPVPPAGSAHLAAPDLATRVRELKAAGRIEQAVFLVRGETGMGQSEAEAFVNAT</sequence>
<dbReference type="InterPro" id="IPR013823">
    <property type="entry name" value="Ribosomal_bL12_C"/>
</dbReference>
<gene>
    <name evidence="3" type="ORF">ACFHYQ_28050</name>
</gene>
<dbReference type="Pfam" id="PF00542">
    <property type="entry name" value="Ribosomal_L12"/>
    <property type="match status" value="1"/>
</dbReference>
<evidence type="ECO:0000259" key="2">
    <source>
        <dbReference type="Pfam" id="PF00542"/>
    </source>
</evidence>
<feature type="transmembrane region" description="Helical" evidence="1">
    <location>
        <begin position="6"/>
        <end position="30"/>
    </location>
</feature>
<feature type="domain" description="Large ribosomal subunit protein bL12 C-terminal" evidence="2">
    <location>
        <begin position="66"/>
        <end position="93"/>
    </location>
</feature>
<evidence type="ECO:0000313" key="4">
    <source>
        <dbReference type="Proteomes" id="UP001589870"/>
    </source>
</evidence>
<keyword evidence="1" id="KW-0812">Transmembrane</keyword>
<dbReference type="Gene3D" id="3.30.1390.10">
    <property type="match status" value="1"/>
</dbReference>
<accession>A0ABV6UDA5</accession>
<keyword evidence="4" id="KW-1185">Reference proteome</keyword>
<dbReference type="GO" id="GO:0005840">
    <property type="term" value="C:ribosome"/>
    <property type="evidence" value="ECO:0007669"/>
    <property type="project" value="UniProtKB-KW"/>
</dbReference>
<dbReference type="InterPro" id="IPR014719">
    <property type="entry name" value="Ribosomal_bL12_C/ClpS-like"/>
</dbReference>
<dbReference type="EMBL" id="JBHMQT010000067">
    <property type="protein sequence ID" value="MFC0866158.1"/>
    <property type="molecule type" value="Genomic_DNA"/>
</dbReference>
<comment type="caution">
    <text evidence="3">The sequence shown here is derived from an EMBL/GenBank/DDBJ whole genome shotgun (WGS) entry which is preliminary data.</text>
</comment>
<reference evidence="3 4" key="1">
    <citation type="submission" date="2024-09" db="EMBL/GenBank/DDBJ databases">
        <authorList>
            <person name="Sun Q."/>
            <person name="Mori K."/>
        </authorList>
    </citation>
    <scope>NUCLEOTIDE SEQUENCE [LARGE SCALE GENOMIC DNA]</scope>
    <source>
        <strain evidence="3 4">TBRC 1851</strain>
    </source>
</reference>
<keyword evidence="1" id="KW-0472">Membrane</keyword>
<dbReference type="Proteomes" id="UP001589870">
    <property type="component" value="Unassembled WGS sequence"/>
</dbReference>
<keyword evidence="1" id="KW-1133">Transmembrane helix</keyword>
<name>A0ABV6UDA5_9ACTN</name>
<organism evidence="3 4">
    <name type="scientific">Sphaerimonospora cavernae</name>
    <dbReference type="NCBI Taxonomy" id="1740611"/>
    <lineage>
        <taxon>Bacteria</taxon>
        <taxon>Bacillati</taxon>
        <taxon>Actinomycetota</taxon>
        <taxon>Actinomycetes</taxon>
        <taxon>Streptosporangiales</taxon>
        <taxon>Streptosporangiaceae</taxon>
        <taxon>Sphaerimonospora</taxon>
    </lineage>
</organism>